<dbReference type="AlphaFoldDB" id="A0A077P923"/>
<accession>A0A077P923</accession>
<evidence type="ECO:0000313" key="2">
    <source>
        <dbReference type="Proteomes" id="UP000028483"/>
    </source>
</evidence>
<comment type="caution">
    <text evidence="1">The sequence shown here is derived from an EMBL/GenBank/DDBJ whole genome shotgun (WGS) entry which is preliminary data.</text>
</comment>
<gene>
    <name evidence="1" type="ORF">XBO1_2650016</name>
</gene>
<reference evidence="1" key="1">
    <citation type="submission" date="2013-07" db="EMBL/GenBank/DDBJ databases">
        <title>Sub-species coevolution in mutualistic symbiosis.</title>
        <authorList>
            <person name="Murfin K."/>
            <person name="Klassen J."/>
            <person name="Lee M."/>
            <person name="Forst S."/>
            <person name="Stock P."/>
            <person name="Goodrich-Blair H."/>
        </authorList>
    </citation>
    <scope>NUCLEOTIDE SEQUENCE [LARGE SCALE GENOMIC DNA]</scope>
    <source>
        <strain evidence="1">Oregonense</strain>
    </source>
</reference>
<organism evidence="1 2">
    <name type="scientific">Xenorhabdus bovienii str. oregonense</name>
    <dbReference type="NCBI Taxonomy" id="1398202"/>
    <lineage>
        <taxon>Bacteria</taxon>
        <taxon>Pseudomonadati</taxon>
        <taxon>Pseudomonadota</taxon>
        <taxon>Gammaproteobacteria</taxon>
        <taxon>Enterobacterales</taxon>
        <taxon>Morganellaceae</taxon>
        <taxon>Xenorhabdus</taxon>
    </lineage>
</organism>
<dbReference type="EMBL" id="CBSX010000185">
    <property type="protein sequence ID" value="CDH07334.1"/>
    <property type="molecule type" value="Genomic_DNA"/>
</dbReference>
<evidence type="ECO:0000313" key="1">
    <source>
        <dbReference type="EMBL" id="CDH07334.1"/>
    </source>
</evidence>
<protein>
    <submittedName>
        <fullName evidence="1">Uncharacterized protein</fullName>
    </submittedName>
</protein>
<proteinExistence type="predicted"/>
<name>A0A077P923_XENBV</name>
<dbReference type="HOGENOM" id="CLU_3086255_0_0_6"/>
<sequence length="52" mass="6213">MLSLFLKQRDDSANNDTHKDTYKNIADNRHDCLPQSGVLLWNYIRCLKVVYW</sequence>
<dbReference type="Proteomes" id="UP000028483">
    <property type="component" value="Unassembled WGS sequence"/>
</dbReference>